<evidence type="ECO:0000256" key="1">
    <source>
        <dbReference type="SAM" id="MobiDB-lite"/>
    </source>
</evidence>
<dbReference type="Proteomes" id="UP000053060">
    <property type="component" value="Unassembled WGS sequence"/>
</dbReference>
<evidence type="ECO:0008006" key="4">
    <source>
        <dbReference type="Google" id="ProtNLM"/>
    </source>
</evidence>
<comment type="caution">
    <text evidence="2">The sequence shown here is derived from an EMBL/GenBank/DDBJ whole genome shotgun (WGS) entry which is preliminary data.</text>
</comment>
<feature type="compositionally biased region" description="Low complexity" evidence="1">
    <location>
        <begin position="12"/>
        <end position="23"/>
    </location>
</feature>
<dbReference type="SUPFAM" id="SSF109854">
    <property type="entry name" value="DinB/YfiT-like putative metalloenzymes"/>
    <property type="match status" value="1"/>
</dbReference>
<feature type="region of interest" description="Disordered" evidence="1">
    <location>
        <begin position="1"/>
        <end position="24"/>
    </location>
</feature>
<dbReference type="AlphaFoldDB" id="A0A0V9UGC7"/>
<dbReference type="InterPro" id="IPR034660">
    <property type="entry name" value="DinB/YfiT-like"/>
</dbReference>
<sequence>MPDHDDEEHSMTETTTTRNATPTLDQERRDLLSSLAHARHFLRFTARDLTTEQASQRTTVSALTIGGLIKHVTEVERGWADFLVVGADYMEKDFTEWTEEDFAERDKGFQLQPGETLEGALRAYDEVAARTDELVRTLPSLDVVHELPKAPWNTEDAWSVRRALLHIVAETTQHAGHADIIRESLDGSKSMG</sequence>
<reference evidence="2 3" key="2">
    <citation type="journal article" date="2016" name="Genome Announc.">
        <title>Draft Genome Sequence of a Versatile Hydrocarbon-Degrading Bacterium, Rhodococcus pyridinivorans Strain KG-16, Collected from Oil Fields in India.</title>
        <authorList>
            <person name="Aggarwal R.K."/>
            <person name="Dawar C."/>
            <person name="Phanindranath R."/>
            <person name="Mutnuri L."/>
            <person name="Dayal A.M."/>
        </authorList>
    </citation>
    <scope>NUCLEOTIDE SEQUENCE [LARGE SCALE GENOMIC DNA]</scope>
    <source>
        <strain evidence="2 3">KG-16</strain>
    </source>
</reference>
<dbReference type="EMBL" id="AZXY01000011">
    <property type="protein sequence ID" value="KSZ57063.1"/>
    <property type="molecule type" value="Genomic_DNA"/>
</dbReference>
<dbReference type="InterPro" id="IPR007061">
    <property type="entry name" value="MST-like"/>
</dbReference>
<gene>
    <name evidence="2" type="ORF">Z045_20095</name>
</gene>
<dbReference type="PATRIC" id="fig|1441730.3.peg.4207"/>
<name>A0A0V9UGC7_9NOCA</name>
<reference evidence="3" key="1">
    <citation type="submission" date="2015-01" db="EMBL/GenBank/DDBJ databases">
        <title>Draft genome sequence of Rhodococcus pyridinivorans strain KG-16, a hydrocarbon-degrading bacterium.</title>
        <authorList>
            <person name="Aggarwal R.K."/>
            <person name="Dawar C."/>
        </authorList>
    </citation>
    <scope>NUCLEOTIDE SEQUENCE [LARGE SCALE GENOMIC DNA]</scope>
    <source>
        <strain evidence="3">KG-16</strain>
    </source>
</reference>
<dbReference type="Gene3D" id="1.20.120.450">
    <property type="entry name" value="dinb family like domain"/>
    <property type="match status" value="1"/>
</dbReference>
<proteinExistence type="predicted"/>
<evidence type="ECO:0000313" key="3">
    <source>
        <dbReference type="Proteomes" id="UP000053060"/>
    </source>
</evidence>
<protein>
    <recommendedName>
        <fullName evidence="4">Mini-circle protein</fullName>
    </recommendedName>
</protein>
<organism evidence="2 3">
    <name type="scientific">Rhodococcus pyridinivorans KG-16</name>
    <dbReference type="NCBI Taxonomy" id="1441730"/>
    <lineage>
        <taxon>Bacteria</taxon>
        <taxon>Bacillati</taxon>
        <taxon>Actinomycetota</taxon>
        <taxon>Actinomycetes</taxon>
        <taxon>Mycobacteriales</taxon>
        <taxon>Nocardiaceae</taxon>
        <taxon>Rhodococcus</taxon>
    </lineage>
</organism>
<feature type="compositionally biased region" description="Basic and acidic residues" evidence="1">
    <location>
        <begin position="1"/>
        <end position="11"/>
    </location>
</feature>
<evidence type="ECO:0000313" key="2">
    <source>
        <dbReference type="EMBL" id="KSZ57063.1"/>
    </source>
</evidence>
<accession>A0A0V9UGC7</accession>
<dbReference type="Pfam" id="PF04978">
    <property type="entry name" value="MST"/>
    <property type="match status" value="1"/>
</dbReference>